<sequence>MTTSETNKESSRKRHRFFLKNEEEFSSEVEDTQTTATAISEIWDYFIKKTEKNNGHYEATCNDISRYWKEKIAKKDPNYTQRLKKNCTLPNSMPQTTMAFHYASD</sequence>
<accession>A0ACA9MNN3</accession>
<name>A0ACA9MNN3_9GLOM</name>
<protein>
    <submittedName>
        <fullName evidence="1">35235_t:CDS:1</fullName>
    </submittedName>
</protein>
<evidence type="ECO:0000313" key="2">
    <source>
        <dbReference type="Proteomes" id="UP000789920"/>
    </source>
</evidence>
<evidence type="ECO:0000313" key="1">
    <source>
        <dbReference type="EMBL" id="CAG8594966.1"/>
    </source>
</evidence>
<keyword evidence="2" id="KW-1185">Reference proteome</keyword>
<comment type="caution">
    <text evidence="1">The sequence shown here is derived from an EMBL/GenBank/DDBJ whole genome shotgun (WGS) entry which is preliminary data.</text>
</comment>
<dbReference type="Proteomes" id="UP000789920">
    <property type="component" value="Unassembled WGS sequence"/>
</dbReference>
<dbReference type="EMBL" id="CAJVQC010008634">
    <property type="protein sequence ID" value="CAG8594966.1"/>
    <property type="molecule type" value="Genomic_DNA"/>
</dbReference>
<organism evidence="1 2">
    <name type="scientific">Racocetra persica</name>
    <dbReference type="NCBI Taxonomy" id="160502"/>
    <lineage>
        <taxon>Eukaryota</taxon>
        <taxon>Fungi</taxon>
        <taxon>Fungi incertae sedis</taxon>
        <taxon>Mucoromycota</taxon>
        <taxon>Glomeromycotina</taxon>
        <taxon>Glomeromycetes</taxon>
        <taxon>Diversisporales</taxon>
        <taxon>Gigasporaceae</taxon>
        <taxon>Racocetra</taxon>
    </lineage>
</organism>
<feature type="non-terminal residue" evidence="1">
    <location>
        <position position="105"/>
    </location>
</feature>
<reference evidence="1" key="1">
    <citation type="submission" date="2021-06" db="EMBL/GenBank/DDBJ databases">
        <authorList>
            <person name="Kallberg Y."/>
            <person name="Tangrot J."/>
            <person name="Rosling A."/>
        </authorList>
    </citation>
    <scope>NUCLEOTIDE SEQUENCE</scope>
    <source>
        <strain evidence="1">MA461A</strain>
    </source>
</reference>
<gene>
    <name evidence="1" type="ORF">RPERSI_LOCUS5690</name>
</gene>
<proteinExistence type="predicted"/>